<reference evidence="4" key="1">
    <citation type="journal article" date="2015" name="Nature">
        <title>Complex archaea that bridge the gap between prokaryotes and eukaryotes.</title>
        <authorList>
            <person name="Spang A."/>
            <person name="Saw J.H."/>
            <person name="Jorgensen S.L."/>
            <person name="Zaremba-Niedzwiedzka K."/>
            <person name="Martijn J."/>
            <person name="Lind A.E."/>
            <person name="van Eijk R."/>
            <person name="Schleper C."/>
            <person name="Guy L."/>
            <person name="Ettema T.J."/>
        </authorList>
    </citation>
    <scope>NUCLEOTIDE SEQUENCE</scope>
</reference>
<dbReference type="SUPFAM" id="SSF53756">
    <property type="entry name" value="UDP-Glycosyltransferase/glycogen phosphorylase"/>
    <property type="match status" value="1"/>
</dbReference>
<evidence type="ECO:0000256" key="2">
    <source>
        <dbReference type="SAM" id="Phobius"/>
    </source>
</evidence>
<dbReference type="GO" id="GO:0009103">
    <property type="term" value="P:lipopolysaccharide biosynthetic process"/>
    <property type="evidence" value="ECO:0007669"/>
    <property type="project" value="TreeGrafter"/>
</dbReference>
<dbReference type="InterPro" id="IPR001296">
    <property type="entry name" value="Glyco_trans_1"/>
</dbReference>
<evidence type="ECO:0000256" key="1">
    <source>
        <dbReference type="ARBA" id="ARBA00022679"/>
    </source>
</evidence>
<keyword evidence="2" id="KW-0812">Transmembrane</keyword>
<dbReference type="PANTHER" id="PTHR46401:SF2">
    <property type="entry name" value="GLYCOSYLTRANSFERASE WBBK-RELATED"/>
    <property type="match status" value="1"/>
</dbReference>
<organism evidence="4">
    <name type="scientific">marine sediment metagenome</name>
    <dbReference type="NCBI Taxonomy" id="412755"/>
    <lineage>
        <taxon>unclassified sequences</taxon>
        <taxon>metagenomes</taxon>
        <taxon>ecological metagenomes</taxon>
    </lineage>
</organism>
<evidence type="ECO:0000259" key="3">
    <source>
        <dbReference type="Pfam" id="PF00534"/>
    </source>
</evidence>
<dbReference type="EMBL" id="LAZR01070371">
    <property type="protein sequence ID" value="KKK41774.1"/>
    <property type="molecule type" value="Genomic_DNA"/>
</dbReference>
<dbReference type="GO" id="GO:0016757">
    <property type="term" value="F:glycosyltransferase activity"/>
    <property type="evidence" value="ECO:0007669"/>
    <property type="project" value="InterPro"/>
</dbReference>
<dbReference type="Pfam" id="PF00534">
    <property type="entry name" value="Glycos_transf_1"/>
    <property type="match status" value="1"/>
</dbReference>
<keyword evidence="2" id="KW-0472">Membrane</keyword>
<sequence>LILWFFLYSLSIVRIIPLNVIPNLLFLILVSSCIVSFFLIFHNQKPDYELWDKSYQEKRLYINPYYNESFFFITKNVESESTVLFLNYQYYSNLKDILYPNIFSLYIEYTDDENLYDNLEQESIKYIVIIDISAAPDQKPQPHHLSSNTYLFSKIAFVLKFFFEGFKLKPDVVFCGHVNFSMMCLIFKKLFGVDYVVFTHGIEVWDIRNVFKIKALKNAKKVVTVSSFTKNKLVVQIPELEKKIFLLPVTVDGSMFYPKERLENFVEKHRLSGKKIIFTLNRLLKIEGYKGFDRIVRAMPNIVKEIPEAVYIIGGTGDDIPRIKKLVKEMKLESRVVFAGFIPNEELIDYYNAADVFVMPSTKEGFGTVFIEALACGKPVIAGDSDGSRDALLNGKLGILVDPLDTDEIAGAIIQVLKGEAPKQLYDREYLRKTVLEAYGYEKFKESTVKFLKLL</sequence>
<feature type="non-terminal residue" evidence="4">
    <location>
        <position position="1"/>
    </location>
</feature>
<dbReference type="PANTHER" id="PTHR46401">
    <property type="entry name" value="GLYCOSYLTRANSFERASE WBBK-RELATED"/>
    <property type="match status" value="1"/>
</dbReference>
<name>A0A0F8XI05_9ZZZZ</name>
<comment type="caution">
    <text evidence="4">The sequence shown here is derived from an EMBL/GenBank/DDBJ whole genome shotgun (WGS) entry which is preliminary data.</text>
</comment>
<dbReference type="Gene3D" id="3.40.50.2000">
    <property type="entry name" value="Glycogen Phosphorylase B"/>
    <property type="match status" value="2"/>
</dbReference>
<keyword evidence="1" id="KW-0808">Transferase</keyword>
<keyword evidence="2" id="KW-1133">Transmembrane helix</keyword>
<feature type="transmembrane region" description="Helical" evidence="2">
    <location>
        <begin position="20"/>
        <end position="41"/>
    </location>
</feature>
<dbReference type="AlphaFoldDB" id="A0A0F8XI05"/>
<protein>
    <recommendedName>
        <fullName evidence="3">Glycosyl transferase family 1 domain-containing protein</fullName>
    </recommendedName>
</protein>
<evidence type="ECO:0000313" key="4">
    <source>
        <dbReference type="EMBL" id="KKK41774.1"/>
    </source>
</evidence>
<proteinExistence type="predicted"/>
<gene>
    <name evidence="4" type="ORF">LCGC14_2515240</name>
</gene>
<feature type="domain" description="Glycosyl transferase family 1" evidence="3">
    <location>
        <begin position="267"/>
        <end position="423"/>
    </location>
</feature>
<accession>A0A0F8XI05</accession>